<dbReference type="Proteomes" id="UP000215506">
    <property type="component" value="Unassembled WGS sequence"/>
</dbReference>
<protein>
    <submittedName>
        <fullName evidence="1">Uncharacterized protein</fullName>
    </submittedName>
</protein>
<comment type="caution">
    <text evidence="1">The sequence shown here is derived from an EMBL/GenBank/DDBJ whole genome shotgun (WGS) entry which is preliminary data.</text>
</comment>
<organism evidence="1 2">
    <name type="scientific">Nocardia cerradoensis</name>
    <dbReference type="NCBI Taxonomy" id="85688"/>
    <lineage>
        <taxon>Bacteria</taxon>
        <taxon>Bacillati</taxon>
        <taxon>Actinomycetota</taxon>
        <taxon>Actinomycetes</taxon>
        <taxon>Mycobacteriales</taxon>
        <taxon>Nocardiaceae</taxon>
        <taxon>Nocardia</taxon>
    </lineage>
</organism>
<reference evidence="1 2" key="1">
    <citation type="submission" date="2017-07" db="EMBL/GenBank/DDBJ databases">
        <title>First draft Genome Sequence of Nocardia cerradoensis isolated from human infection.</title>
        <authorList>
            <person name="Carrasco G."/>
        </authorList>
    </citation>
    <scope>NUCLEOTIDE SEQUENCE [LARGE SCALE GENOMIC DNA]</scope>
    <source>
        <strain evidence="1 2">CNM20130759</strain>
    </source>
</reference>
<evidence type="ECO:0000313" key="1">
    <source>
        <dbReference type="EMBL" id="OXR39736.1"/>
    </source>
</evidence>
<dbReference type="EMBL" id="NGAF01000076">
    <property type="protein sequence ID" value="OXR39736.1"/>
    <property type="molecule type" value="Genomic_DNA"/>
</dbReference>
<accession>A0A231GSY8</accession>
<name>A0A231GSY8_9NOCA</name>
<dbReference type="AlphaFoldDB" id="A0A231GSY8"/>
<keyword evidence="2" id="KW-1185">Reference proteome</keyword>
<sequence>MSTDELPADVREAVRYLAENARLSGYFKWNEEAKLKADMMNVRRRWGRHRVSPDALKRECEAAGLDSEAVTRFSICSPRLRTVVS</sequence>
<dbReference type="RefSeq" id="WP_143860633.1">
    <property type="nucleotide sequence ID" value="NZ_JAAXOR010000001.1"/>
</dbReference>
<gene>
    <name evidence="1" type="ORF">B7C42_08197</name>
</gene>
<proteinExistence type="predicted"/>
<evidence type="ECO:0000313" key="2">
    <source>
        <dbReference type="Proteomes" id="UP000215506"/>
    </source>
</evidence>